<dbReference type="EMBL" id="JASBNA010000046">
    <property type="protein sequence ID" value="KAK7680865.1"/>
    <property type="molecule type" value="Genomic_DNA"/>
</dbReference>
<dbReference type="Proteomes" id="UP001385951">
    <property type="component" value="Unassembled WGS sequence"/>
</dbReference>
<accession>A0AAW0FH42</accession>
<evidence type="ECO:0000313" key="2">
    <source>
        <dbReference type="EMBL" id="KAK7680865.1"/>
    </source>
</evidence>
<dbReference type="Gene3D" id="2.60.120.260">
    <property type="entry name" value="Galactose-binding domain-like"/>
    <property type="match status" value="1"/>
</dbReference>
<evidence type="ECO:0000313" key="3">
    <source>
        <dbReference type="Proteomes" id="UP001385951"/>
    </source>
</evidence>
<proteinExistence type="predicted"/>
<comment type="caution">
    <text evidence="2">The sequence shown here is derived from an EMBL/GenBank/DDBJ whole genome shotgun (WGS) entry which is preliminary data.</text>
</comment>
<dbReference type="GO" id="GO:0005829">
    <property type="term" value="C:cytosol"/>
    <property type="evidence" value="ECO:0007669"/>
    <property type="project" value="UniProtKB-SubCell"/>
</dbReference>
<dbReference type="Pfam" id="PF03644">
    <property type="entry name" value="Glyco_hydro_85"/>
    <property type="match status" value="1"/>
</dbReference>
<gene>
    <name evidence="2" type="ORF">QCA50_016175</name>
</gene>
<organism evidence="2 3">
    <name type="scientific">Cerrena zonata</name>
    <dbReference type="NCBI Taxonomy" id="2478898"/>
    <lineage>
        <taxon>Eukaryota</taxon>
        <taxon>Fungi</taxon>
        <taxon>Dikarya</taxon>
        <taxon>Basidiomycota</taxon>
        <taxon>Agaricomycotina</taxon>
        <taxon>Agaricomycetes</taxon>
        <taxon>Polyporales</taxon>
        <taxon>Cerrenaceae</taxon>
        <taxon>Cerrena</taxon>
    </lineage>
</organism>
<protein>
    <recommendedName>
        <fullName evidence="1">Cytosolic endo-beta-N-acetylglucosaminidase TIM barrel domain-containing protein</fullName>
    </recommendedName>
</protein>
<feature type="domain" description="Cytosolic endo-beta-N-acetylglucosaminidase TIM barrel" evidence="1">
    <location>
        <begin position="48"/>
        <end position="289"/>
    </location>
</feature>
<dbReference type="Gene3D" id="3.20.20.80">
    <property type="entry name" value="Glycosidases"/>
    <property type="match status" value="1"/>
</dbReference>
<dbReference type="InterPro" id="IPR005201">
    <property type="entry name" value="TIM_ENGase"/>
</dbReference>
<dbReference type="GO" id="GO:0033925">
    <property type="term" value="F:mannosyl-glycoprotein endo-beta-N-acetylglucosaminidase activity"/>
    <property type="evidence" value="ECO:0007669"/>
    <property type="project" value="UniProtKB-EC"/>
</dbReference>
<dbReference type="PANTHER" id="PTHR13246">
    <property type="entry name" value="ENDO BETA N-ACETYLGLUCOSAMINIDASE"/>
    <property type="match status" value="1"/>
</dbReference>
<sequence>MVSHSETGRIFEGVGNEDCLRLLVGKPPDGTTGMNNLPQGVSLPLSPHYAKLLASLARQRGFDGWLLNFESDLYGGVEQARAVAAWISLFEKELKREVGEHAEVIWYDSVILNGLVRWQNRLNNYNLPFFIPSTGFFSNYFSRPDYPSLTAQYFQTLDPIHFTGPGPRSMNDIYMGIDVWGRGSYGGGGFGSYKALQCIEPERLGLSAAIFGNAWSWETRQDEPDFTWDVWWAYERKLWLGPENADEVVKIPEQERPVPLTAFFPRRPPPNPRELPFFTSFSPGVGRSWFVNGRKVLETKNGWTDVHKSGSIGDMLWPRPTLEWEHGERDEPPPKANSKIDQDDAWIGGNSLNITIALEASQDEDAYFRCVWLPIQSLAITPQKTYEMYLVYKSSPPDGTMFDIGLSLKALSGAVVDLDITAIQTSSVLSGEWERLTIQFRVDDPLPSDVLAAAGLVIGIAQDDPTQASNVKINLGALSVYPARPPSNVFVSETVLPWAHFVPTSVPSSPLAGVLTWSASSVFPTMPIINPPSPEDPNPVWLLESTVPSLLYFNIYIQQLPQDGTLPSPDDAIFIGTTGLDGRANRFYVDQALIPPTVKGASNVRFLVQGITDRGELLPWDRCTFADVKLEQVGQDFVHGVAYREKVSVGPVTLLERFLDLVRRLVMYFTNVLSIH</sequence>
<name>A0AAW0FH42_9APHY</name>
<evidence type="ECO:0000259" key="1">
    <source>
        <dbReference type="Pfam" id="PF03644"/>
    </source>
</evidence>
<dbReference type="InterPro" id="IPR032979">
    <property type="entry name" value="ENGase"/>
</dbReference>
<dbReference type="AlphaFoldDB" id="A0AAW0FH42"/>
<dbReference type="PANTHER" id="PTHR13246:SF1">
    <property type="entry name" value="CYTOSOLIC ENDO-BETA-N-ACETYLGLUCOSAMINIDASE"/>
    <property type="match status" value="1"/>
</dbReference>
<reference evidence="2 3" key="1">
    <citation type="submission" date="2022-09" db="EMBL/GenBank/DDBJ databases">
        <authorList>
            <person name="Palmer J.M."/>
        </authorList>
    </citation>
    <scope>NUCLEOTIDE SEQUENCE [LARGE SCALE GENOMIC DNA]</scope>
    <source>
        <strain evidence="2 3">DSM 7382</strain>
    </source>
</reference>
<keyword evidence="3" id="KW-1185">Reference proteome</keyword>